<accession>A0A9D4QMU1</accession>
<comment type="caution">
    <text evidence="1">The sequence shown here is derived from an EMBL/GenBank/DDBJ whole genome shotgun (WGS) entry which is preliminary data.</text>
</comment>
<reference evidence="1" key="2">
    <citation type="submission" date="2020-11" db="EMBL/GenBank/DDBJ databases">
        <authorList>
            <person name="McCartney M.A."/>
            <person name="Auch B."/>
            <person name="Kono T."/>
            <person name="Mallez S."/>
            <person name="Becker A."/>
            <person name="Gohl D.M."/>
            <person name="Silverstein K.A.T."/>
            <person name="Koren S."/>
            <person name="Bechman K.B."/>
            <person name="Herman A."/>
            <person name="Abrahante J.E."/>
            <person name="Garbe J."/>
        </authorList>
    </citation>
    <scope>NUCLEOTIDE SEQUENCE</scope>
    <source>
        <strain evidence="1">Duluth1</strain>
        <tissue evidence="1">Whole animal</tissue>
    </source>
</reference>
<proteinExistence type="predicted"/>
<evidence type="ECO:0000313" key="1">
    <source>
        <dbReference type="EMBL" id="KAH3836833.1"/>
    </source>
</evidence>
<organism evidence="1 2">
    <name type="scientific">Dreissena polymorpha</name>
    <name type="common">Zebra mussel</name>
    <name type="synonym">Mytilus polymorpha</name>
    <dbReference type="NCBI Taxonomy" id="45954"/>
    <lineage>
        <taxon>Eukaryota</taxon>
        <taxon>Metazoa</taxon>
        <taxon>Spiralia</taxon>
        <taxon>Lophotrochozoa</taxon>
        <taxon>Mollusca</taxon>
        <taxon>Bivalvia</taxon>
        <taxon>Autobranchia</taxon>
        <taxon>Heteroconchia</taxon>
        <taxon>Euheterodonta</taxon>
        <taxon>Imparidentia</taxon>
        <taxon>Neoheterodontei</taxon>
        <taxon>Myida</taxon>
        <taxon>Dreissenoidea</taxon>
        <taxon>Dreissenidae</taxon>
        <taxon>Dreissena</taxon>
    </lineage>
</organism>
<reference evidence="1" key="1">
    <citation type="journal article" date="2019" name="bioRxiv">
        <title>The Genome of the Zebra Mussel, Dreissena polymorpha: A Resource for Invasive Species Research.</title>
        <authorList>
            <person name="McCartney M.A."/>
            <person name="Auch B."/>
            <person name="Kono T."/>
            <person name="Mallez S."/>
            <person name="Zhang Y."/>
            <person name="Obille A."/>
            <person name="Becker A."/>
            <person name="Abrahante J.E."/>
            <person name="Garbe J."/>
            <person name="Badalamenti J.P."/>
            <person name="Herman A."/>
            <person name="Mangelson H."/>
            <person name="Liachko I."/>
            <person name="Sullivan S."/>
            <person name="Sone E.D."/>
            <person name="Koren S."/>
            <person name="Silverstein K.A.T."/>
            <person name="Beckman K.B."/>
            <person name="Gohl D.M."/>
        </authorList>
    </citation>
    <scope>NUCLEOTIDE SEQUENCE</scope>
    <source>
        <strain evidence="1">Duluth1</strain>
        <tissue evidence="1">Whole animal</tissue>
    </source>
</reference>
<dbReference type="EMBL" id="JAIWYP010000004">
    <property type="protein sequence ID" value="KAH3836833.1"/>
    <property type="molecule type" value="Genomic_DNA"/>
</dbReference>
<keyword evidence="2" id="KW-1185">Reference proteome</keyword>
<gene>
    <name evidence="1" type="ORF">DPMN_110209</name>
</gene>
<dbReference type="AlphaFoldDB" id="A0A9D4QMU1"/>
<evidence type="ECO:0000313" key="2">
    <source>
        <dbReference type="Proteomes" id="UP000828390"/>
    </source>
</evidence>
<name>A0A9D4QMU1_DREPO</name>
<protein>
    <submittedName>
        <fullName evidence="1">Uncharacterized protein</fullName>
    </submittedName>
</protein>
<sequence>MKWIEEAVCKKISRSGQRPFRADEAFRRGNDCNNEGIKEFAEEDDPIVVHPHNKKEKLKLFEKYTTLPTHAISSKRPRNL</sequence>
<dbReference type="Proteomes" id="UP000828390">
    <property type="component" value="Unassembled WGS sequence"/>
</dbReference>